<feature type="compositionally biased region" description="Polar residues" evidence="1">
    <location>
        <begin position="49"/>
        <end position="59"/>
    </location>
</feature>
<evidence type="ECO:0000313" key="3">
    <source>
        <dbReference type="Proteomes" id="UP000749646"/>
    </source>
</evidence>
<feature type="region of interest" description="Disordered" evidence="1">
    <location>
        <begin position="1"/>
        <end position="93"/>
    </location>
</feature>
<evidence type="ECO:0000256" key="1">
    <source>
        <dbReference type="SAM" id="MobiDB-lite"/>
    </source>
</evidence>
<dbReference type="EMBL" id="JAAAHW010012097">
    <property type="protein sequence ID" value="KAF9915780.1"/>
    <property type="molecule type" value="Genomic_DNA"/>
</dbReference>
<dbReference type="Proteomes" id="UP000749646">
    <property type="component" value="Unassembled WGS sequence"/>
</dbReference>
<dbReference type="AlphaFoldDB" id="A0A9P6IHT6"/>
<feature type="non-terminal residue" evidence="2">
    <location>
        <position position="93"/>
    </location>
</feature>
<keyword evidence="3" id="KW-1185">Reference proteome</keyword>
<protein>
    <submittedName>
        <fullName evidence="2">Uncharacterized protein</fullName>
    </submittedName>
</protein>
<proteinExistence type="predicted"/>
<sequence length="93" mass="9785">MHILDNNPRSRMKLASTAKRGSRSSIASLSARGGVGAGTSTSGHRHNRSSSGTQQRVYASSSETDDENSSDDDGDDDDEDGQSVDGPAFPDWA</sequence>
<name>A0A9P6IHT6_9FUNG</name>
<feature type="compositionally biased region" description="Acidic residues" evidence="1">
    <location>
        <begin position="63"/>
        <end position="82"/>
    </location>
</feature>
<gene>
    <name evidence="2" type="ORF">BGZ65_000568</name>
</gene>
<evidence type="ECO:0000313" key="2">
    <source>
        <dbReference type="EMBL" id="KAF9915780.1"/>
    </source>
</evidence>
<accession>A0A9P6IHT6</accession>
<organism evidence="2 3">
    <name type="scientific">Modicella reniformis</name>
    <dbReference type="NCBI Taxonomy" id="1440133"/>
    <lineage>
        <taxon>Eukaryota</taxon>
        <taxon>Fungi</taxon>
        <taxon>Fungi incertae sedis</taxon>
        <taxon>Mucoromycota</taxon>
        <taxon>Mortierellomycotina</taxon>
        <taxon>Mortierellomycetes</taxon>
        <taxon>Mortierellales</taxon>
        <taxon>Mortierellaceae</taxon>
        <taxon>Modicella</taxon>
    </lineage>
</organism>
<comment type="caution">
    <text evidence="2">The sequence shown here is derived from an EMBL/GenBank/DDBJ whole genome shotgun (WGS) entry which is preliminary data.</text>
</comment>
<reference evidence="2" key="1">
    <citation type="journal article" date="2020" name="Fungal Divers.">
        <title>Resolving the Mortierellaceae phylogeny through synthesis of multi-gene phylogenetics and phylogenomics.</title>
        <authorList>
            <person name="Vandepol N."/>
            <person name="Liber J."/>
            <person name="Desiro A."/>
            <person name="Na H."/>
            <person name="Kennedy M."/>
            <person name="Barry K."/>
            <person name="Grigoriev I.V."/>
            <person name="Miller A.N."/>
            <person name="O'Donnell K."/>
            <person name="Stajich J.E."/>
            <person name="Bonito G."/>
        </authorList>
    </citation>
    <scope>NUCLEOTIDE SEQUENCE</scope>
    <source>
        <strain evidence="2">MES-2147</strain>
    </source>
</reference>